<feature type="compositionally biased region" description="Low complexity" evidence="2">
    <location>
        <begin position="383"/>
        <end position="393"/>
    </location>
</feature>
<dbReference type="GO" id="GO:0034976">
    <property type="term" value="P:response to endoplasmic reticulum stress"/>
    <property type="evidence" value="ECO:0007669"/>
    <property type="project" value="TreeGrafter"/>
</dbReference>
<feature type="compositionally biased region" description="Acidic residues" evidence="2">
    <location>
        <begin position="266"/>
        <end position="285"/>
    </location>
</feature>
<evidence type="ECO:0000256" key="1">
    <source>
        <dbReference type="ARBA" id="ARBA00010161"/>
    </source>
</evidence>
<dbReference type="RefSeq" id="XP_005813016.1">
    <property type="nucleotide sequence ID" value="XM_005812959.2"/>
</dbReference>
<dbReference type="InParanoid" id="A0A3B5R0H7"/>
<dbReference type="AlphaFoldDB" id="A0A3B5R0H7"/>
<dbReference type="GO" id="GO:0000164">
    <property type="term" value="C:protein phosphatase type 1 complex"/>
    <property type="evidence" value="ECO:0007669"/>
    <property type="project" value="TreeGrafter"/>
</dbReference>
<dbReference type="Proteomes" id="UP000002852">
    <property type="component" value="Unassembled WGS sequence"/>
</dbReference>
<keyword evidence="5" id="KW-1185">Reference proteome</keyword>
<feature type="compositionally biased region" description="Polar residues" evidence="2">
    <location>
        <begin position="218"/>
        <end position="234"/>
    </location>
</feature>
<feature type="compositionally biased region" description="Low complexity" evidence="2">
    <location>
        <begin position="347"/>
        <end position="375"/>
    </location>
</feature>
<evidence type="ECO:0000313" key="4">
    <source>
        <dbReference type="Ensembl" id="ENSXMAP00000035981.1"/>
    </source>
</evidence>
<dbReference type="Ensembl" id="ENSXMAT00000027464.1">
    <property type="protein sequence ID" value="ENSXMAP00000035981.1"/>
    <property type="gene ID" value="ENSXMAG00000027726.1"/>
</dbReference>
<evidence type="ECO:0000313" key="5">
    <source>
        <dbReference type="Proteomes" id="UP000002852"/>
    </source>
</evidence>
<organism evidence="4 5">
    <name type="scientific">Xiphophorus maculatus</name>
    <name type="common">Southern platyfish</name>
    <name type="synonym">Platypoecilus maculatus</name>
    <dbReference type="NCBI Taxonomy" id="8083"/>
    <lineage>
        <taxon>Eukaryota</taxon>
        <taxon>Metazoa</taxon>
        <taxon>Chordata</taxon>
        <taxon>Craniata</taxon>
        <taxon>Vertebrata</taxon>
        <taxon>Euteleostomi</taxon>
        <taxon>Actinopterygii</taxon>
        <taxon>Neopterygii</taxon>
        <taxon>Teleostei</taxon>
        <taxon>Neoteleostei</taxon>
        <taxon>Acanthomorphata</taxon>
        <taxon>Ovalentaria</taxon>
        <taxon>Atherinomorphae</taxon>
        <taxon>Cyprinodontiformes</taxon>
        <taxon>Poeciliidae</taxon>
        <taxon>Poeciliinae</taxon>
        <taxon>Xiphophorus</taxon>
    </lineage>
</organism>
<feature type="compositionally biased region" description="Polar residues" evidence="2">
    <location>
        <begin position="316"/>
        <end position="336"/>
    </location>
</feature>
<feature type="compositionally biased region" description="Basic and acidic residues" evidence="2">
    <location>
        <begin position="435"/>
        <end position="446"/>
    </location>
</feature>
<dbReference type="OrthoDB" id="5976067at2759"/>
<feature type="compositionally biased region" description="Polar residues" evidence="2">
    <location>
        <begin position="408"/>
        <end position="430"/>
    </location>
</feature>
<dbReference type="InterPro" id="IPR051254">
    <property type="entry name" value="PPP1R15"/>
</dbReference>
<dbReference type="GeneTree" id="ENSGT00940000154404"/>
<feature type="compositionally biased region" description="Acidic residues" evidence="2">
    <location>
        <begin position="293"/>
        <end position="307"/>
    </location>
</feature>
<reference evidence="4" key="4">
    <citation type="submission" date="2025-09" db="UniProtKB">
        <authorList>
            <consortium name="Ensembl"/>
        </authorList>
    </citation>
    <scope>IDENTIFICATION</scope>
    <source>
        <strain evidence="4">JP 163 A</strain>
    </source>
</reference>
<feature type="region of interest" description="Disordered" evidence="2">
    <location>
        <begin position="168"/>
        <end position="191"/>
    </location>
</feature>
<feature type="region of interest" description="Disordered" evidence="2">
    <location>
        <begin position="261"/>
        <end position="458"/>
    </location>
</feature>
<comment type="similarity">
    <text evidence="1">Belongs to the PPP1R15 family.</text>
</comment>
<dbReference type="GO" id="GO:0005783">
    <property type="term" value="C:endoplasmic reticulum"/>
    <property type="evidence" value="ECO:0007669"/>
    <property type="project" value="TreeGrafter"/>
</dbReference>
<sequence length="528" mass="57645">MFRNFYTEGRLSDGPPSSAPFGVASVGFDGQESSWIGLLSRPALSLLRKVRRWSAAPAELSNSFIGEEREILRQLNEIIPHHLSFTQCPHDGAAGQLEPGLASSVPWLSAVPVRHVGTELQPQVGYFSVRGLLGSQEAAGGKAWAVSPAGKSGPWWGSFLRRGDIQEEGAESQTNRPPEAESSGPPQQLNNADTVQNMAARPGPEQDQGYHSLEEELTQQGTRSPLTEEQQTQMEPVPEEPEAEEVLSAPQCGNKSIAFIMGLPCSDDDDSSQSESGSDDDDGFDSEGSSDLTSDEDEDDEASDSDSEPDRDSERLWSSFSHSIDPYNPQSFTASLHTGRCPRADPDPAQADPVPSHAASPPSSQDTWDDSASASEADEAESLRLLRSFSSSSDPYSPLNFQAPLRTQGPTGPPSRTRSRTSPQTGQQNLAAPPEYRREEAEERLDSGFAEAAASNRSTKKVRFCDEVEEFFASCGEEEDRRGPWEELARDRCRFRRRCQEVEHSIGFCLAPAHRRRVYQGLSAPSDS</sequence>
<evidence type="ECO:0000256" key="2">
    <source>
        <dbReference type="SAM" id="MobiDB-lite"/>
    </source>
</evidence>
<dbReference type="Pfam" id="PF10488">
    <property type="entry name" value="PP1c_bdg"/>
    <property type="match status" value="1"/>
</dbReference>
<reference evidence="5" key="1">
    <citation type="submission" date="2012-01" db="EMBL/GenBank/DDBJ databases">
        <authorList>
            <person name="Walter R."/>
            <person name="Schartl M."/>
            <person name="Warren W."/>
        </authorList>
    </citation>
    <scope>NUCLEOTIDE SEQUENCE [LARGE SCALE GENOMIC DNA]</scope>
    <source>
        <strain evidence="5">JP 163 A</strain>
    </source>
</reference>
<proteinExistence type="inferred from homology"/>
<dbReference type="PANTHER" id="PTHR16489:SF11">
    <property type="entry name" value="PROTEIN PHOSPHATASE 1 REGULATORY SUBUNIT 15B"/>
    <property type="match status" value="1"/>
</dbReference>
<feature type="domain" description="Protein phosphatase 1 regulatory subunit 15A/B C-terminal" evidence="3">
    <location>
        <begin position="345"/>
        <end position="520"/>
    </location>
</feature>
<dbReference type="STRING" id="8083.ENSXMAP00000035981"/>
<accession>A0A3B5R0H7</accession>
<dbReference type="PANTHER" id="PTHR16489">
    <property type="entry name" value="GH11727P"/>
    <property type="match status" value="1"/>
</dbReference>
<reference evidence="5" key="2">
    <citation type="journal article" date="2013" name="Nat. Genet.">
        <title>The genome of the platyfish, Xiphophorus maculatus, provides insights into evolutionary adaptation and several complex traits.</title>
        <authorList>
            <person name="Schartl M."/>
            <person name="Walter R.B."/>
            <person name="Shen Y."/>
            <person name="Garcia T."/>
            <person name="Catchen J."/>
            <person name="Amores A."/>
            <person name="Braasch I."/>
            <person name="Chalopin D."/>
            <person name="Volff J.N."/>
            <person name="Lesch K.P."/>
            <person name="Bisazza A."/>
            <person name="Minx P."/>
            <person name="Hillier L."/>
            <person name="Wilson R.K."/>
            <person name="Fuerstenberg S."/>
            <person name="Boore J."/>
            <person name="Searle S."/>
            <person name="Postlethwait J.H."/>
            <person name="Warren W.C."/>
        </authorList>
    </citation>
    <scope>NUCLEOTIDE SEQUENCE [LARGE SCALE GENOMIC DNA]</scope>
    <source>
        <strain evidence="5">JP 163 A</strain>
    </source>
</reference>
<protein>
    <submittedName>
        <fullName evidence="4">Protein phosphatase 1 regulatory subunit 15B-like</fullName>
    </submittedName>
</protein>
<dbReference type="GO" id="GO:0019888">
    <property type="term" value="F:protein phosphatase regulator activity"/>
    <property type="evidence" value="ECO:0007669"/>
    <property type="project" value="TreeGrafter"/>
</dbReference>
<name>A0A3B5R0H7_XIPMA</name>
<evidence type="ECO:0000259" key="3">
    <source>
        <dbReference type="Pfam" id="PF10488"/>
    </source>
</evidence>
<dbReference type="InterPro" id="IPR019523">
    <property type="entry name" value="Prot_Pase1_reg-su15A/B_C"/>
</dbReference>
<reference evidence="4" key="3">
    <citation type="submission" date="2025-08" db="UniProtKB">
        <authorList>
            <consortium name="Ensembl"/>
        </authorList>
    </citation>
    <scope>IDENTIFICATION</scope>
    <source>
        <strain evidence="4">JP 163 A</strain>
    </source>
</reference>
<feature type="region of interest" description="Disordered" evidence="2">
    <location>
        <begin position="217"/>
        <end position="247"/>
    </location>
</feature>
<dbReference type="OMA" id="CGNKSIA"/>
<dbReference type="GO" id="GO:0051246">
    <property type="term" value="P:regulation of protein metabolic process"/>
    <property type="evidence" value="ECO:0007669"/>
    <property type="project" value="UniProtKB-ARBA"/>
</dbReference>
<dbReference type="KEGG" id="xma:102218496"/>
<dbReference type="GeneID" id="102218496"/>